<proteinExistence type="predicted"/>
<evidence type="ECO:0000256" key="1">
    <source>
        <dbReference type="ARBA" id="ARBA00022729"/>
    </source>
</evidence>
<protein>
    <submittedName>
        <fullName evidence="3">ABC transporter substrate-binding protein</fullName>
    </submittedName>
</protein>
<comment type="caution">
    <text evidence="3">The sequence shown here is derived from an EMBL/GenBank/DDBJ whole genome shotgun (WGS) entry which is preliminary data.</text>
</comment>
<dbReference type="PANTHER" id="PTHR30006:SF2">
    <property type="entry name" value="ABC TRANSPORTER SUBSTRATE-BINDING PROTEIN"/>
    <property type="match status" value="1"/>
</dbReference>
<feature type="chain" id="PRO_5037204499" evidence="2">
    <location>
        <begin position="26"/>
        <end position="371"/>
    </location>
</feature>
<keyword evidence="1 2" id="KW-0732">Signal</keyword>
<reference evidence="3 4" key="1">
    <citation type="journal article" date="2014" name="Int. J. Syst. Evol. Microbiol.">
        <title>Complete genome sequence of Corynebacterium casei LMG S-19264T (=DSM 44701T), isolated from a smear-ripened cheese.</title>
        <authorList>
            <consortium name="US DOE Joint Genome Institute (JGI-PGF)"/>
            <person name="Walter F."/>
            <person name="Albersmeier A."/>
            <person name="Kalinowski J."/>
            <person name="Ruckert C."/>
        </authorList>
    </citation>
    <scope>NUCLEOTIDE SEQUENCE [LARGE SCALE GENOMIC DNA]</scope>
    <source>
        <strain evidence="3 4">CGMCC 1.15896</strain>
    </source>
</reference>
<dbReference type="Proteomes" id="UP000596977">
    <property type="component" value="Unassembled WGS sequence"/>
</dbReference>
<feature type="signal peptide" evidence="2">
    <location>
        <begin position="1"/>
        <end position="25"/>
    </location>
</feature>
<evidence type="ECO:0000313" key="4">
    <source>
        <dbReference type="Proteomes" id="UP000596977"/>
    </source>
</evidence>
<dbReference type="Gene3D" id="3.40.190.10">
    <property type="entry name" value="Periplasmic binding protein-like II"/>
    <property type="match status" value="2"/>
</dbReference>
<gene>
    <name evidence="3" type="ORF">GCM10011499_35200</name>
</gene>
<sequence>MSRITKFAVLGAMAAGLLSSAAATAQESFDLDALIEAARAEAPITVYAVTGKIVETAEAFTAKYGVQAEGRKVNEADQVELLIRESQANNILGDVSVAADVAAIAAQLAPYGIIENWVPDDIAPNIAPEWHDPLVLVNDPLVFTYNTQVFDTCPVTNIWQLTEPEYARKFAMIDPLVKPNYADWFNQMEMHHDEAMAAAYESHFGVALETEERSATAEWVKGFAQNQPLLGDSNSVAEAIGAPGQADPFFGLISVAKYRDNITSDFKLGLCTGMEPFIGWLYPGPGVIAAGTDSPNAARLFIHYLLTEEGLAPQLIDGKISTNSEVQLPDDEPSGIAEHFDDLMAFSMATAEQDFDARQDWQDFWRVHYSR</sequence>
<dbReference type="AlphaFoldDB" id="A0A916RLJ7"/>
<dbReference type="EMBL" id="BMKB01000008">
    <property type="protein sequence ID" value="GGA61838.1"/>
    <property type="molecule type" value="Genomic_DNA"/>
</dbReference>
<accession>A0A916RLJ7</accession>
<organism evidence="3 4">
    <name type="scientific">Pelagibacterium lentulum</name>
    <dbReference type="NCBI Taxonomy" id="2029865"/>
    <lineage>
        <taxon>Bacteria</taxon>
        <taxon>Pseudomonadati</taxon>
        <taxon>Pseudomonadota</taxon>
        <taxon>Alphaproteobacteria</taxon>
        <taxon>Hyphomicrobiales</taxon>
        <taxon>Devosiaceae</taxon>
        <taxon>Pelagibacterium</taxon>
    </lineage>
</organism>
<keyword evidence="4" id="KW-1185">Reference proteome</keyword>
<dbReference type="OrthoDB" id="8673316at2"/>
<dbReference type="SUPFAM" id="SSF53850">
    <property type="entry name" value="Periplasmic binding protein-like II"/>
    <property type="match status" value="1"/>
</dbReference>
<name>A0A916RLJ7_9HYPH</name>
<evidence type="ECO:0000313" key="3">
    <source>
        <dbReference type="EMBL" id="GGA61838.1"/>
    </source>
</evidence>
<dbReference type="RefSeq" id="WP_127071522.1">
    <property type="nucleotide sequence ID" value="NZ_BMKB01000008.1"/>
</dbReference>
<dbReference type="Pfam" id="PF13531">
    <property type="entry name" value="SBP_bac_11"/>
    <property type="match status" value="1"/>
</dbReference>
<dbReference type="PANTHER" id="PTHR30006">
    <property type="entry name" value="THIAMINE-BINDING PERIPLASMIC PROTEIN-RELATED"/>
    <property type="match status" value="1"/>
</dbReference>
<evidence type="ECO:0000256" key="2">
    <source>
        <dbReference type="SAM" id="SignalP"/>
    </source>
</evidence>